<keyword evidence="2" id="KW-1185">Reference proteome</keyword>
<organism evidence="1 2">
    <name type="scientific">Lachnellula occidentalis</name>
    <dbReference type="NCBI Taxonomy" id="215460"/>
    <lineage>
        <taxon>Eukaryota</taxon>
        <taxon>Fungi</taxon>
        <taxon>Dikarya</taxon>
        <taxon>Ascomycota</taxon>
        <taxon>Pezizomycotina</taxon>
        <taxon>Leotiomycetes</taxon>
        <taxon>Helotiales</taxon>
        <taxon>Lachnaceae</taxon>
        <taxon>Lachnellula</taxon>
    </lineage>
</organism>
<reference evidence="1 2" key="1">
    <citation type="submission" date="2018-05" db="EMBL/GenBank/DDBJ databases">
        <title>Genome sequencing and assembly of the regulated plant pathogen Lachnellula willkommii and related sister species for the development of diagnostic species identification markers.</title>
        <authorList>
            <person name="Giroux E."/>
            <person name="Bilodeau G."/>
        </authorList>
    </citation>
    <scope>NUCLEOTIDE SEQUENCE [LARGE SCALE GENOMIC DNA]</scope>
    <source>
        <strain evidence="1 2">CBS 160.35</strain>
    </source>
</reference>
<proteinExistence type="predicted"/>
<name>A0A8H8RVU8_9HELO</name>
<evidence type="ECO:0000313" key="2">
    <source>
        <dbReference type="Proteomes" id="UP000443090"/>
    </source>
</evidence>
<dbReference type="Proteomes" id="UP000443090">
    <property type="component" value="Unassembled WGS sequence"/>
</dbReference>
<gene>
    <name evidence="1" type="ORF">LOCC1_G008067</name>
</gene>
<evidence type="ECO:0000313" key="1">
    <source>
        <dbReference type="EMBL" id="TVY41581.1"/>
    </source>
</evidence>
<dbReference type="AlphaFoldDB" id="A0A8H8RVU8"/>
<dbReference type="OrthoDB" id="5331193at2759"/>
<accession>A0A8H8RVU8</accession>
<protein>
    <submittedName>
        <fullName evidence="1">Uncharacterized protein</fullName>
    </submittedName>
</protein>
<comment type="caution">
    <text evidence="1">The sequence shown here is derived from an EMBL/GenBank/DDBJ whole genome shotgun (WGS) entry which is preliminary data.</text>
</comment>
<sequence>MQRGFLLFLVGGDKSSLQHSSTALGICNSLKQSNLLAVKLLSCYIDSRRLLPCIVRLSTTEIDLFDWFLDAFDFALQNGNVDNALLAWISLLDRTSEWAKDNPQWSKDATKICKEFLSSASQNHVCPCPNPNKKAFTAHFQMSHSLAVLDKRTRDPKDRKRRKVVEENRV</sequence>
<dbReference type="EMBL" id="QGMI01000384">
    <property type="protein sequence ID" value="TVY41581.1"/>
    <property type="molecule type" value="Genomic_DNA"/>
</dbReference>